<protein>
    <submittedName>
        <fullName evidence="2">Circadian clock KaiB family protein</fullName>
    </submittedName>
</protein>
<proteinExistence type="predicted"/>
<dbReference type="CDD" id="cd02978">
    <property type="entry name" value="KaiB_like"/>
    <property type="match status" value="1"/>
</dbReference>
<dbReference type="InterPro" id="IPR039022">
    <property type="entry name" value="KaiB-like"/>
</dbReference>
<reference evidence="2 3" key="1">
    <citation type="submission" date="2023-07" db="EMBL/GenBank/DDBJ databases">
        <title>The novel representative of Negativicutes class, Anaeroselena agilis gen. nov. sp. nov.</title>
        <authorList>
            <person name="Prokofeva M.I."/>
            <person name="Elcheninov A.G."/>
            <person name="Klyukina A."/>
            <person name="Kublanov I.V."/>
            <person name="Frolov E.N."/>
            <person name="Podosokorskaya O.A."/>
        </authorList>
    </citation>
    <scope>NUCLEOTIDE SEQUENCE [LARGE SCALE GENOMIC DNA]</scope>
    <source>
        <strain evidence="2 3">4137-cl</strain>
    </source>
</reference>
<comment type="caution">
    <text evidence="2">The sequence shown here is derived from an EMBL/GenBank/DDBJ whole genome shotgun (WGS) entry which is preliminary data.</text>
</comment>
<sequence>MDMIAVNGNECGDGPDKWLLRLYIAGQTPKSVKALANLRKLCEEYLAGVYEIDVVDLTVNPELGHSDQIFAIPTLVRRLPPPLVKIIGDLSNTEKVLVGLSISQRQRGKEAGDNGLCGSCGT</sequence>
<evidence type="ECO:0000313" key="3">
    <source>
        <dbReference type="Proteomes" id="UP001254848"/>
    </source>
</evidence>
<dbReference type="SUPFAM" id="SSF52833">
    <property type="entry name" value="Thioredoxin-like"/>
    <property type="match status" value="1"/>
</dbReference>
<accession>A0ABU3NWG6</accession>
<dbReference type="SMART" id="SM01248">
    <property type="entry name" value="KaiB"/>
    <property type="match status" value="1"/>
</dbReference>
<dbReference type="Pfam" id="PF07689">
    <property type="entry name" value="KaiB"/>
    <property type="match status" value="1"/>
</dbReference>
<dbReference type="Gene3D" id="3.40.30.10">
    <property type="entry name" value="Glutaredoxin"/>
    <property type="match status" value="1"/>
</dbReference>
<dbReference type="InterPro" id="IPR011649">
    <property type="entry name" value="KaiB_domain"/>
</dbReference>
<organism evidence="2 3">
    <name type="scientific">Anaeroselena agilis</name>
    <dbReference type="NCBI Taxonomy" id="3063788"/>
    <lineage>
        <taxon>Bacteria</taxon>
        <taxon>Bacillati</taxon>
        <taxon>Bacillota</taxon>
        <taxon>Negativicutes</taxon>
        <taxon>Acetonemataceae</taxon>
        <taxon>Anaeroselena</taxon>
    </lineage>
</organism>
<dbReference type="EMBL" id="JAUOZS010000001">
    <property type="protein sequence ID" value="MDT8900171.1"/>
    <property type="molecule type" value="Genomic_DNA"/>
</dbReference>
<gene>
    <name evidence="2" type="ORF">Q4T40_02830</name>
</gene>
<name>A0ABU3NWG6_9FIRM</name>
<evidence type="ECO:0000259" key="1">
    <source>
        <dbReference type="SMART" id="SM01248"/>
    </source>
</evidence>
<keyword evidence="3" id="KW-1185">Reference proteome</keyword>
<dbReference type="InterPro" id="IPR036249">
    <property type="entry name" value="Thioredoxin-like_sf"/>
</dbReference>
<dbReference type="RefSeq" id="WP_413778729.1">
    <property type="nucleotide sequence ID" value="NZ_JAUOZS010000001.1"/>
</dbReference>
<dbReference type="Proteomes" id="UP001254848">
    <property type="component" value="Unassembled WGS sequence"/>
</dbReference>
<dbReference type="PANTHER" id="PTHR41709:SF2">
    <property type="entry name" value="CIRCADIAN CLOCK PROTEIN KAIB2"/>
    <property type="match status" value="1"/>
</dbReference>
<dbReference type="PANTHER" id="PTHR41709">
    <property type="entry name" value="KAIB-LIKE PROTEIN 1"/>
    <property type="match status" value="1"/>
</dbReference>
<evidence type="ECO:0000313" key="2">
    <source>
        <dbReference type="EMBL" id="MDT8900171.1"/>
    </source>
</evidence>
<feature type="domain" description="KaiB" evidence="1">
    <location>
        <begin position="21"/>
        <end position="102"/>
    </location>
</feature>